<feature type="transmembrane region" description="Helical" evidence="5">
    <location>
        <begin position="34"/>
        <end position="63"/>
    </location>
</feature>
<organism evidence="6 7">
    <name type="scientific">Anaerolinea thermophila (strain DSM 14523 / JCM 11388 / NBRC 100420 / UNI-1)</name>
    <dbReference type="NCBI Taxonomy" id="926569"/>
    <lineage>
        <taxon>Bacteria</taxon>
        <taxon>Bacillati</taxon>
        <taxon>Chloroflexota</taxon>
        <taxon>Anaerolineae</taxon>
        <taxon>Anaerolineales</taxon>
        <taxon>Anaerolineaceae</taxon>
        <taxon>Anaerolinea</taxon>
    </lineage>
</organism>
<dbReference type="eggNOG" id="COG0619">
    <property type="taxonomic scope" value="Bacteria"/>
</dbReference>
<keyword evidence="2 5" id="KW-0812">Transmembrane</keyword>
<dbReference type="Pfam" id="PF02361">
    <property type="entry name" value="CbiQ"/>
    <property type="match status" value="1"/>
</dbReference>
<dbReference type="PANTHER" id="PTHR33514">
    <property type="entry name" value="PROTEIN ABCI12, CHLOROPLASTIC"/>
    <property type="match status" value="1"/>
</dbReference>
<dbReference type="AlphaFoldDB" id="E8N3U9"/>
<evidence type="ECO:0000313" key="6">
    <source>
        <dbReference type="EMBL" id="BAJ63113.1"/>
    </source>
</evidence>
<evidence type="ECO:0000256" key="3">
    <source>
        <dbReference type="ARBA" id="ARBA00022989"/>
    </source>
</evidence>
<dbReference type="FunCoup" id="E8N3U9">
    <property type="interactions" value="238"/>
</dbReference>
<evidence type="ECO:0000256" key="1">
    <source>
        <dbReference type="ARBA" id="ARBA00004141"/>
    </source>
</evidence>
<dbReference type="CDD" id="cd16914">
    <property type="entry name" value="EcfT"/>
    <property type="match status" value="1"/>
</dbReference>
<keyword evidence="3 5" id="KW-1133">Transmembrane helix</keyword>
<keyword evidence="4 5" id="KW-0472">Membrane</keyword>
<reference evidence="6 7" key="1">
    <citation type="submission" date="2010-12" db="EMBL/GenBank/DDBJ databases">
        <title>Whole genome sequence of Anaerolinea thermophila UNI-1.</title>
        <authorList>
            <person name="Narita-Yamada S."/>
            <person name="Kishi E."/>
            <person name="Watanabe Y."/>
            <person name="Takasaki K."/>
            <person name="Ankai A."/>
            <person name="Oguchi A."/>
            <person name="Fukui S."/>
            <person name="Takahashi M."/>
            <person name="Yashiro I."/>
            <person name="Hosoyama A."/>
            <person name="Sekiguchi Y."/>
            <person name="Hanada S."/>
            <person name="Fujita N."/>
        </authorList>
    </citation>
    <scope>NUCLEOTIDE SEQUENCE [LARGE SCALE GENOMIC DNA]</scope>
    <source>
        <strain evidence="7">DSM 14523 / JCM 11388 / NBRC 100420 / UNI-1</strain>
    </source>
</reference>
<dbReference type="Proteomes" id="UP000008922">
    <property type="component" value="Chromosome"/>
</dbReference>
<gene>
    <name evidence="6" type="ordered locus">ANT_10790</name>
</gene>
<dbReference type="STRING" id="926569.ANT_10790"/>
<dbReference type="InterPro" id="IPR003339">
    <property type="entry name" value="ABC/ECF_trnsptr_transmembrane"/>
</dbReference>
<name>E8N3U9_ANATU</name>
<feature type="transmembrane region" description="Helical" evidence="5">
    <location>
        <begin position="252"/>
        <end position="271"/>
    </location>
</feature>
<protein>
    <submittedName>
        <fullName evidence="6">Cobalt ABC transporter permease protein</fullName>
    </submittedName>
</protein>
<dbReference type="OrthoDB" id="8075495at2"/>
<dbReference type="KEGG" id="atm:ANT_10790"/>
<feature type="transmembrane region" description="Helical" evidence="5">
    <location>
        <begin position="115"/>
        <end position="139"/>
    </location>
</feature>
<proteinExistence type="predicted"/>
<sequence length="273" mass="30007">MSRFEFLRSVPIGQYMPVDSLLHRLDPRARLLGYAWLVLALTFSFQLRGLLLGIGIGLLGLWLGHIPLRFALRAMASPLPLILFLAVLQVFLNTSPTDSPVLVPLGRFSITRADLLAGGLLLLRFTGLVLILSLLSFTLSTSEMSHGLNALLKPFDQLGLPAQDLGMMVQVTLRFLPLLAQTAERIAKAQVSRGADWEGKRGGLLQRVRQVLPLIVPLFLASLHRAENMALAMDARAYGCVRDRGSFYAYRFTGKDFLALVLMGATGILILSI</sequence>
<dbReference type="HOGENOM" id="CLU_056469_2_2_0"/>
<dbReference type="RefSeq" id="WP_013559503.1">
    <property type="nucleotide sequence ID" value="NC_014960.1"/>
</dbReference>
<feature type="transmembrane region" description="Helical" evidence="5">
    <location>
        <begin position="70"/>
        <end position="92"/>
    </location>
</feature>
<evidence type="ECO:0000313" key="7">
    <source>
        <dbReference type="Proteomes" id="UP000008922"/>
    </source>
</evidence>
<dbReference type="InParanoid" id="E8N3U9"/>
<comment type="subcellular location">
    <subcellularLocation>
        <location evidence="1">Membrane</location>
        <topology evidence="1">Multi-pass membrane protein</topology>
    </subcellularLocation>
</comment>
<keyword evidence="7" id="KW-1185">Reference proteome</keyword>
<dbReference type="EMBL" id="AP012029">
    <property type="protein sequence ID" value="BAJ63113.1"/>
    <property type="molecule type" value="Genomic_DNA"/>
</dbReference>
<dbReference type="PANTHER" id="PTHR33514:SF13">
    <property type="entry name" value="PROTEIN ABCI12, CHLOROPLASTIC"/>
    <property type="match status" value="1"/>
</dbReference>
<accession>E8N3U9</accession>
<dbReference type="GO" id="GO:0005886">
    <property type="term" value="C:plasma membrane"/>
    <property type="evidence" value="ECO:0007669"/>
    <property type="project" value="TreeGrafter"/>
</dbReference>
<evidence type="ECO:0000256" key="2">
    <source>
        <dbReference type="ARBA" id="ARBA00022692"/>
    </source>
</evidence>
<evidence type="ECO:0000256" key="5">
    <source>
        <dbReference type="SAM" id="Phobius"/>
    </source>
</evidence>
<evidence type="ECO:0000256" key="4">
    <source>
        <dbReference type="ARBA" id="ARBA00023136"/>
    </source>
</evidence>